<dbReference type="NCBIfam" id="TIGR01727">
    <property type="entry name" value="oligo_HPY"/>
    <property type="match status" value="1"/>
</dbReference>
<evidence type="ECO:0000256" key="3">
    <source>
        <dbReference type="ARBA" id="ARBA00022448"/>
    </source>
</evidence>
<proteinExistence type="inferred from homology"/>
<dbReference type="AlphaFoldDB" id="A0A6N9YFL9"/>
<evidence type="ECO:0000256" key="7">
    <source>
        <dbReference type="ARBA" id="ARBA00023136"/>
    </source>
</evidence>
<name>A0A6N9YFL9_9ACTN</name>
<dbReference type="Pfam" id="PF08352">
    <property type="entry name" value="oligo_HPY"/>
    <property type="match status" value="1"/>
</dbReference>
<evidence type="ECO:0000256" key="2">
    <source>
        <dbReference type="ARBA" id="ARBA00005417"/>
    </source>
</evidence>
<dbReference type="PROSITE" id="PS50893">
    <property type="entry name" value="ABC_TRANSPORTER_2"/>
    <property type="match status" value="1"/>
</dbReference>
<dbReference type="InterPro" id="IPR027417">
    <property type="entry name" value="P-loop_NTPase"/>
</dbReference>
<keyword evidence="6 9" id="KW-0067">ATP-binding</keyword>
<keyword evidence="5" id="KW-0547">Nucleotide-binding</keyword>
<comment type="similarity">
    <text evidence="2">Belongs to the ABC transporter superfamily.</text>
</comment>
<dbReference type="Proteomes" id="UP000469185">
    <property type="component" value="Unassembled WGS sequence"/>
</dbReference>
<comment type="caution">
    <text evidence="9">The sequence shown here is derived from an EMBL/GenBank/DDBJ whole genome shotgun (WGS) entry which is preliminary data.</text>
</comment>
<evidence type="ECO:0000256" key="6">
    <source>
        <dbReference type="ARBA" id="ARBA00022840"/>
    </source>
</evidence>
<dbReference type="EMBL" id="JAAGOB010000001">
    <property type="protein sequence ID" value="NED93762.1"/>
    <property type="molecule type" value="Genomic_DNA"/>
</dbReference>
<gene>
    <name evidence="9" type="ORF">G1H11_00345</name>
</gene>
<dbReference type="PANTHER" id="PTHR43297:SF2">
    <property type="entry name" value="DIPEPTIDE TRANSPORT ATP-BINDING PROTEIN DPPD"/>
    <property type="match status" value="1"/>
</dbReference>
<evidence type="ECO:0000256" key="1">
    <source>
        <dbReference type="ARBA" id="ARBA00004202"/>
    </source>
</evidence>
<evidence type="ECO:0000256" key="4">
    <source>
        <dbReference type="ARBA" id="ARBA00022475"/>
    </source>
</evidence>
<keyword evidence="7" id="KW-0472">Membrane</keyword>
<evidence type="ECO:0000313" key="9">
    <source>
        <dbReference type="EMBL" id="NED93762.1"/>
    </source>
</evidence>
<dbReference type="GO" id="GO:0005886">
    <property type="term" value="C:plasma membrane"/>
    <property type="evidence" value="ECO:0007669"/>
    <property type="project" value="UniProtKB-SubCell"/>
</dbReference>
<evidence type="ECO:0000313" key="10">
    <source>
        <dbReference type="Proteomes" id="UP000469185"/>
    </source>
</evidence>
<dbReference type="InterPro" id="IPR013563">
    <property type="entry name" value="Oligopep_ABC_C"/>
</dbReference>
<comment type="subcellular location">
    <subcellularLocation>
        <location evidence="1">Cell membrane</location>
        <topology evidence="1">Peripheral membrane protein</topology>
    </subcellularLocation>
</comment>
<dbReference type="InterPro" id="IPR003439">
    <property type="entry name" value="ABC_transporter-like_ATP-bd"/>
</dbReference>
<organism evidence="9 10">
    <name type="scientific">Phytoactinopolyspora alkaliphila</name>
    <dbReference type="NCBI Taxonomy" id="1783498"/>
    <lineage>
        <taxon>Bacteria</taxon>
        <taxon>Bacillati</taxon>
        <taxon>Actinomycetota</taxon>
        <taxon>Actinomycetes</taxon>
        <taxon>Jiangellales</taxon>
        <taxon>Jiangellaceae</taxon>
        <taxon>Phytoactinopolyspora</taxon>
    </lineage>
</organism>
<evidence type="ECO:0000256" key="5">
    <source>
        <dbReference type="ARBA" id="ARBA00022741"/>
    </source>
</evidence>
<keyword evidence="4" id="KW-1003">Cell membrane</keyword>
<dbReference type="Pfam" id="PF00005">
    <property type="entry name" value="ABC_tran"/>
    <property type="match status" value="1"/>
</dbReference>
<feature type="domain" description="ABC transporter" evidence="8">
    <location>
        <begin position="10"/>
        <end position="258"/>
    </location>
</feature>
<dbReference type="CDD" id="cd03257">
    <property type="entry name" value="ABC_NikE_OppD_transporters"/>
    <property type="match status" value="1"/>
</dbReference>
<keyword evidence="10" id="KW-1185">Reference proteome</keyword>
<evidence type="ECO:0000259" key="8">
    <source>
        <dbReference type="PROSITE" id="PS50893"/>
    </source>
</evidence>
<protein>
    <submittedName>
        <fullName evidence="9">ABC transporter ATP-binding protein</fullName>
    </submittedName>
</protein>
<dbReference type="PANTHER" id="PTHR43297">
    <property type="entry name" value="OLIGOPEPTIDE TRANSPORT ATP-BINDING PROTEIN APPD"/>
    <property type="match status" value="1"/>
</dbReference>
<dbReference type="GO" id="GO:0016887">
    <property type="term" value="F:ATP hydrolysis activity"/>
    <property type="evidence" value="ECO:0007669"/>
    <property type="project" value="InterPro"/>
</dbReference>
<dbReference type="SMART" id="SM00382">
    <property type="entry name" value="AAA"/>
    <property type="match status" value="1"/>
</dbReference>
<dbReference type="InterPro" id="IPR050388">
    <property type="entry name" value="ABC_Ni/Peptide_Import"/>
</dbReference>
<sequence length="346" mass="37749">MTPEDTGPLLDVRDLEVVLPGPDGPVRILDRVSFTVGAGRTTGLIGESGSGKSMTAMAIIGLLPRDAQTRGELRWRSEDLLTATPRRRRRVRGREIAMIFQDPLASLNPGQTIGRQITEIPRRDGMPRRELGSTAVDLLERVEIPDPARRANNYPHQFSGGMRQRAMTALALAGKPQLILADEPTTALDVTVQARILALLRRLRDEEGTAMLLVSHDLRVMAHVADDLVVMYAGQVCERGPAPDVLRRPFHPYTNALVKSVPAVHAKSAIADPLPGSPANPAERPSGCAFHPRCPLTRIMAQGVSSANAIGTPPIHERCRTEQPEVREISPGRWSACHFSSEEAVR</sequence>
<dbReference type="GO" id="GO:0005524">
    <property type="term" value="F:ATP binding"/>
    <property type="evidence" value="ECO:0007669"/>
    <property type="project" value="UniProtKB-KW"/>
</dbReference>
<dbReference type="GO" id="GO:0015833">
    <property type="term" value="P:peptide transport"/>
    <property type="evidence" value="ECO:0007669"/>
    <property type="project" value="InterPro"/>
</dbReference>
<keyword evidence="3" id="KW-0813">Transport</keyword>
<dbReference type="SUPFAM" id="SSF52540">
    <property type="entry name" value="P-loop containing nucleoside triphosphate hydrolases"/>
    <property type="match status" value="1"/>
</dbReference>
<accession>A0A6N9YFL9</accession>
<dbReference type="FunFam" id="3.40.50.300:FF:000016">
    <property type="entry name" value="Oligopeptide ABC transporter ATP-binding component"/>
    <property type="match status" value="1"/>
</dbReference>
<dbReference type="InterPro" id="IPR003593">
    <property type="entry name" value="AAA+_ATPase"/>
</dbReference>
<reference evidence="9 10" key="1">
    <citation type="submission" date="2020-02" db="EMBL/GenBank/DDBJ databases">
        <authorList>
            <person name="Li X.-J."/>
            <person name="Feng X.-M."/>
        </authorList>
    </citation>
    <scope>NUCLEOTIDE SEQUENCE [LARGE SCALE GENOMIC DNA]</scope>
    <source>
        <strain evidence="9 10">CGMCC 4.7225</strain>
    </source>
</reference>
<dbReference type="Gene3D" id="3.40.50.300">
    <property type="entry name" value="P-loop containing nucleotide triphosphate hydrolases"/>
    <property type="match status" value="1"/>
</dbReference>